<accession>A0A6A0H2W4</accession>
<dbReference type="InterPro" id="IPR051163">
    <property type="entry name" value="Sodium:Solute_Symporter_SSF"/>
</dbReference>
<comment type="caution">
    <text evidence="14">The sequence shown here is derived from an EMBL/GenBank/DDBJ whole genome shotgun (WGS) entry which is preliminary data.</text>
</comment>
<reference evidence="14" key="1">
    <citation type="submission" date="2014-08" db="EMBL/GenBank/DDBJ databases">
        <authorList>
            <person name="Murali S."/>
            <person name="Richards S."/>
            <person name="Bandaranaike D."/>
            <person name="Bellair M."/>
            <person name="Blankenburg K."/>
            <person name="Chao H."/>
            <person name="Dinh H."/>
            <person name="Doddapaneni H."/>
            <person name="Dugan-Rocha S."/>
            <person name="Elkadiri S."/>
            <person name="Gnanaolivu R."/>
            <person name="Hughes D."/>
            <person name="Lee S."/>
            <person name="Li M."/>
            <person name="Ming W."/>
            <person name="Munidasa M."/>
            <person name="Muniz J."/>
            <person name="Nguyen L."/>
            <person name="Osuji N."/>
            <person name="Pu L.-L."/>
            <person name="Puazo M."/>
            <person name="Skinner E."/>
            <person name="Qu C."/>
            <person name="Quiroz J."/>
            <person name="Raj R."/>
            <person name="Weissenberger G."/>
            <person name="Xin Y."/>
            <person name="Zou X."/>
            <person name="Han Y."/>
            <person name="Worley K."/>
            <person name="Muzny D."/>
            <person name="Gibbs R."/>
        </authorList>
    </citation>
    <scope>NUCLEOTIDE SEQUENCE</scope>
    <source>
        <strain evidence="14">HAZT.00-mixed</strain>
        <tissue evidence="14">Whole organism</tissue>
    </source>
</reference>
<feature type="transmembrane region" description="Helical" evidence="13">
    <location>
        <begin position="6"/>
        <end position="33"/>
    </location>
</feature>
<evidence type="ECO:0000256" key="11">
    <source>
        <dbReference type="RuleBase" id="RU362091"/>
    </source>
</evidence>
<feature type="transmembrane region" description="Helical" evidence="13">
    <location>
        <begin position="382"/>
        <end position="403"/>
    </location>
</feature>
<dbReference type="GO" id="GO:0005886">
    <property type="term" value="C:plasma membrane"/>
    <property type="evidence" value="ECO:0007669"/>
    <property type="project" value="UniProtKB-SubCell"/>
</dbReference>
<dbReference type="Pfam" id="PF00474">
    <property type="entry name" value="SSF"/>
    <property type="match status" value="1"/>
</dbReference>
<keyword evidence="9 13" id="KW-0472">Membrane</keyword>
<evidence type="ECO:0000256" key="7">
    <source>
        <dbReference type="ARBA" id="ARBA00023053"/>
    </source>
</evidence>
<dbReference type="EMBL" id="JQDR03008077">
    <property type="protein sequence ID" value="KAA0197666.1"/>
    <property type="molecule type" value="Genomic_DNA"/>
</dbReference>
<comment type="subcellular location">
    <subcellularLocation>
        <location evidence="1">Cell membrane</location>
        <topology evidence="1">Multi-pass membrane protein</topology>
    </subcellularLocation>
</comment>
<reference evidence="14" key="3">
    <citation type="submission" date="2019-06" db="EMBL/GenBank/DDBJ databases">
        <authorList>
            <person name="Poynton C."/>
            <person name="Hasenbein S."/>
            <person name="Benoit J.B."/>
            <person name="Sepulveda M.S."/>
            <person name="Poelchau M.F."/>
            <person name="Murali S.C."/>
            <person name="Chen S."/>
            <person name="Glastad K.M."/>
            <person name="Werren J.H."/>
            <person name="Vineis J.H."/>
            <person name="Bowen J.L."/>
            <person name="Friedrich M."/>
            <person name="Jones J."/>
            <person name="Robertson H.M."/>
            <person name="Feyereisen R."/>
            <person name="Mechler-Hickson A."/>
            <person name="Mathers N."/>
            <person name="Lee C.E."/>
            <person name="Colbourne J.K."/>
            <person name="Biales A."/>
            <person name="Johnston J.S."/>
            <person name="Wellborn G.A."/>
            <person name="Rosendale A.J."/>
            <person name="Cridge A.G."/>
            <person name="Munoz-Torres M.C."/>
            <person name="Bain P.A."/>
            <person name="Manny A.R."/>
            <person name="Major K.M."/>
            <person name="Lambert F.N."/>
            <person name="Vulpe C.D."/>
            <person name="Tuck P."/>
            <person name="Blalock B.J."/>
            <person name="Lin Y.-Y."/>
            <person name="Smith M.E."/>
            <person name="Ochoa-Acuna H."/>
            <person name="Chen M.-J.M."/>
            <person name="Childers C.P."/>
            <person name="Qu J."/>
            <person name="Dugan S."/>
            <person name="Lee S.L."/>
            <person name="Chao H."/>
            <person name="Dinh H."/>
            <person name="Han Y."/>
            <person name="Doddapaneni H."/>
            <person name="Worley K.C."/>
            <person name="Muzny D.M."/>
            <person name="Gibbs R.A."/>
            <person name="Richards S."/>
        </authorList>
    </citation>
    <scope>NUCLEOTIDE SEQUENCE</scope>
    <source>
        <strain evidence="14">HAZT.00-mixed</strain>
        <tissue evidence="14">Whole organism</tissue>
    </source>
</reference>
<evidence type="ECO:0000256" key="8">
    <source>
        <dbReference type="ARBA" id="ARBA00023065"/>
    </source>
</evidence>
<reference evidence="14" key="2">
    <citation type="journal article" date="2018" name="Environ. Sci. Technol.">
        <title>The Toxicogenome of Hyalella azteca: A Model for Sediment Ecotoxicology and Evolutionary Toxicology.</title>
        <authorList>
            <person name="Poynton H.C."/>
            <person name="Hasenbein S."/>
            <person name="Benoit J.B."/>
            <person name="Sepulveda M.S."/>
            <person name="Poelchau M.F."/>
            <person name="Hughes D.S.T."/>
            <person name="Murali S.C."/>
            <person name="Chen S."/>
            <person name="Glastad K.M."/>
            <person name="Goodisman M.A.D."/>
            <person name="Werren J.H."/>
            <person name="Vineis J.H."/>
            <person name="Bowen J.L."/>
            <person name="Friedrich M."/>
            <person name="Jones J."/>
            <person name="Robertson H.M."/>
            <person name="Feyereisen R."/>
            <person name="Mechler-Hickson A."/>
            <person name="Mathers N."/>
            <person name="Lee C.E."/>
            <person name="Colbourne J.K."/>
            <person name="Biales A."/>
            <person name="Johnston J.S."/>
            <person name="Wellborn G.A."/>
            <person name="Rosendale A.J."/>
            <person name="Cridge A.G."/>
            <person name="Munoz-Torres M.C."/>
            <person name="Bain P.A."/>
            <person name="Manny A.R."/>
            <person name="Major K.M."/>
            <person name="Lambert F.N."/>
            <person name="Vulpe C.D."/>
            <person name="Tuck P."/>
            <person name="Blalock B.J."/>
            <person name="Lin Y.Y."/>
            <person name="Smith M.E."/>
            <person name="Ochoa-Acuna H."/>
            <person name="Chen M.M."/>
            <person name="Childers C.P."/>
            <person name="Qu J."/>
            <person name="Dugan S."/>
            <person name="Lee S.L."/>
            <person name="Chao H."/>
            <person name="Dinh H."/>
            <person name="Han Y."/>
            <person name="Doddapaneni H."/>
            <person name="Worley K.C."/>
            <person name="Muzny D.M."/>
            <person name="Gibbs R.A."/>
            <person name="Richards S."/>
        </authorList>
    </citation>
    <scope>NUCLEOTIDE SEQUENCE</scope>
    <source>
        <strain evidence="14">HAZT.00-mixed</strain>
        <tissue evidence="14">Whole organism</tissue>
    </source>
</reference>
<dbReference type="PANTHER" id="PTHR42985:SF40">
    <property type="entry name" value="LD47995P-RELATED"/>
    <property type="match status" value="1"/>
</dbReference>
<keyword evidence="6 13" id="KW-1133">Transmembrane helix</keyword>
<protein>
    <submittedName>
        <fullName evidence="14">Uncharacterized protein</fullName>
    </submittedName>
</protein>
<dbReference type="OrthoDB" id="6358229at2759"/>
<keyword evidence="3" id="KW-0813">Transport</keyword>
<dbReference type="InterPro" id="IPR001734">
    <property type="entry name" value="Na/solute_symporter"/>
</dbReference>
<evidence type="ECO:0000256" key="5">
    <source>
        <dbReference type="ARBA" id="ARBA00022692"/>
    </source>
</evidence>
<feature type="transmembrane region" description="Helical" evidence="13">
    <location>
        <begin position="323"/>
        <end position="343"/>
    </location>
</feature>
<feature type="transmembrane region" description="Helical" evidence="13">
    <location>
        <begin position="153"/>
        <end position="173"/>
    </location>
</feature>
<dbReference type="Proteomes" id="UP000711488">
    <property type="component" value="Unassembled WGS sequence"/>
</dbReference>
<evidence type="ECO:0000256" key="4">
    <source>
        <dbReference type="ARBA" id="ARBA00022475"/>
    </source>
</evidence>
<feature type="transmembrane region" description="Helical" evidence="13">
    <location>
        <begin position="54"/>
        <end position="75"/>
    </location>
</feature>
<evidence type="ECO:0000256" key="6">
    <source>
        <dbReference type="ARBA" id="ARBA00022989"/>
    </source>
</evidence>
<keyword evidence="5 13" id="KW-0812">Transmembrane</keyword>
<evidence type="ECO:0000256" key="1">
    <source>
        <dbReference type="ARBA" id="ARBA00004651"/>
    </source>
</evidence>
<feature type="transmembrane region" description="Helical" evidence="13">
    <location>
        <begin position="463"/>
        <end position="487"/>
    </location>
</feature>
<proteinExistence type="inferred from homology"/>
<dbReference type="PROSITE" id="PS50283">
    <property type="entry name" value="NA_SOLUT_SYMP_3"/>
    <property type="match status" value="1"/>
</dbReference>
<evidence type="ECO:0000256" key="3">
    <source>
        <dbReference type="ARBA" id="ARBA00022448"/>
    </source>
</evidence>
<sequence length="556" mass="59389">MGVSTVVNFGAVDYCVFVAMLGISLGIGFYHCVRGNKTTEDFLLASKSMSPVPIALSLTSTFISSISILGETYGYMYVLQKAAAVNNRCRYAGEVYGHGISIIWNIAGLVVGIMSNLIKKLTLLMTAMNILLYLGICLYAPSLALESVTPITATTYVVLLGLIVTIYSSATFYQGGMKAVVWSDAFQTVVIVLGVFMTIISATVVAGGPAQVWKIGSENHRTPPPEVLYLNMLGLASIMLLLILGGLSIFAVYAGCDPITLGFISRKDQILPYLLWNIWASSRGFQDSFSVSSYLNSLTTMVWKDFICEMTFYKTASEHLRTITAKALTVILGMIMIALALTASRVSGLIQAAATIMGIQGGPITGIFFLGICVPFCNRKGALAGIITAMVVMAWLGVGMQLYGPKPKLLPLHTSRCSVGDTAGNVTLLRAASLVSTSETGTTTETFLAEDPTAELSFGSFNAISYTFMPFIGASVCIVVGVVVSLITGCENLEEVQPELVLPCLRKYIARKSKCSAVELNGTSTSNEDSPEEKDSGNCDVKPPAVNLPEMPSVKT</sequence>
<evidence type="ECO:0000256" key="12">
    <source>
        <dbReference type="SAM" id="MobiDB-lite"/>
    </source>
</evidence>
<evidence type="ECO:0000256" key="2">
    <source>
        <dbReference type="ARBA" id="ARBA00006434"/>
    </source>
</evidence>
<organism evidence="14">
    <name type="scientific">Hyalella azteca</name>
    <name type="common">Amphipod</name>
    <dbReference type="NCBI Taxonomy" id="294128"/>
    <lineage>
        <taxon>Eukaryota</taxon>
        <taxon>Metazoa</taxon>
        <taxon>Ecdysozoa</taxon>
        <taxon>Arthropoda</taxon>
        <taxon>Crustacea</taxon>
        <taxon>Multicrustacea</taxon>
        <taxon>Malacostraca</taxon>
        <taxon>Eumalacostraca</taxon>
        <taxon>Peracarida</taxon>
        <taxon>Amphipoda</taxon>
        <taxon>Senticaudata</taxon>
        <taxon>Talitrida</taxon>
        <taxon>Talitroidea</taxon>
        <taxon>Hyalellidae</taxon>
        <taxon>Hyalella</taxon>
    </lineage>
</organism>
<keyword evidence="7" id="KW-0915">Sodium</keyword>
<dbReference type="Gene3D" id="1.20.1730.10">
    <property type="entry name" value="Sodium/glucose cotransporter"/>
    <property type="match status" value="2"/>
</dbReference>
<dbReference type="GO" id="GO:0006814">
    <property type="term" value="P:sodium ion transport"/>
    <property type="evidence" value="ECO:0007669"/>
    <property type="project" value="UniProtKB-KW"/>
</dbReference>
<feature type="transmembrane region" description="Helical" evidence="13">
    <location>
        <begin position="349"/>
        <end position="370"/>
    </location>
</feature>
<comment type="similarity">
    <text evidence="2 11">Belongs to the sodium:solute symporter (SSF) (TC 2.A.21) family.</text>
</comment>
<dbReference type="InterPro" id="IPR038377">
    <property type="entry name" value="Na/Glc_symporter_sf"/>
</dbReference>
<feature type="region of interest" description="Disordered" evidence="12">
    <location>
        <begin position="520"/>
        <end position="556"/>
    </location>
</feature>
<evidence type="ECO:0000256" key="10">
    <source>
        <dbReference type="ARBA" id="ARBA00023201"/>
    </source>
</evidence>
<keyword evidence="10" id="KW-0739">Sodium transport</keyword>
<name>A0A6A0H2W4_HYAAZ</name>
<gene>
    <name evidence="14" type="ORF">HAZT_HAZT000604</name>
</gene>
<evidence type="ECO:0000313" key="14">
    <source>
        <dbReference type="EMBL" id="KAA0197666.1"/>
    </source>
</evidence>
<feature type="transmembrane region" description="Helical" evidence="13">
    <location>
        <begin position="95"/>
        <end position="114"/>
    </location>
</feature>
<keyword evidence="8" id="KW-0406">Ion transport</keyword>
<feature type="transmembrane region" description="Helical" evidence="13">
    <location>
        <begin position="121"/>
        <end position="141"/>
    </location>
</feature>
<feature type="transmembrane region" description="Helical" evidence="13">
    <location>
        <begin position="228"/>
        <end position="256"/>
    </location>
</feature>
<keyword evidence="4" id="KW-1003">Cell membrane</keyword>
<dbReference type="GO" id="GO:0015293">
    <property type="term" value="F:symporter activity"/>
    <property type="evidence" value="ECO:0007669"/>
    <property type="project" value="TreeGrafter"/>
</dbReference>
<evidence type="ECO:0000256" key="9">
    <source>
        <dbReference type="ARBA" id="ARBA00023136"/>
    </source>
</evidence>
<dbReference type="AlphaFoldDB" id="A0A6A0H2W4"/>
<feature type="transmembrane region" description="Helical" evidence="13">
    <location>
        <begin position="185"/>
        <end position="208"/>
    </location>
</feature>
<evidence type="ECO:0000256" key="13">
    <source>
        <dbReference type="SAM" id="Phobius"/>
    </source>
</evidence>
<dbReference type="PANTHER" id="PTHR42985">
    <property type="entry name" value="SODIUM-COUPLED MONOCARBOXYLATE TRANSPORTER"/>
    <property type="match status" value="1"/>
</dbReference>